<dbReference type="InterPro" id="IPR027417">
    <property type="entry name" value="P-loop_NTPase"/>
</dbReference>
<feature type="domain" description="PD-(D/E)XK endonuclease-like" evidence="1">
    <location>
        <begin position="636"/>
        <end position="922"/>
    </location>
</feature>
<name>A0A0R2SA38_9GAMM</name>
<evidence type="ECO:0000313" key="3">
    <source>
        <dbReference type="Proteomes" id="UP000051934"/>
    </source>
</evidence>
<reference evidence="2 3" key="1">
    <citation type="submission" date="2015-10" db="EMBL/GenBank/DDBJ databases">
        <title>Metagenome-Assembled Genomes uncover a global brackish microbiome.</title>
        <authorList>
            <person name="Hugerth L.W."/>
            <person name="Larsson J."/>
            <person name="Alneberg J."/>
            <person name="Lindh M.V."/>
            <person name="Legrand C."/>
            <person name="Pinhassi J."/>
            <person name="Andersson A.F."/>
        </authorList>
    </citation>
    <scope>NUCLEOTIDE SEQUENCE [LARGE SCALE GENOMIC DNA]</scope>
    <source>
        <strain evidence="2">BACL4 MAG-120507-bin80</strain>
    </source>
</reference>
<accession>A0A0R2SA38</accession>
<gene>
    <name evidence="2" type="ORF">ABR69_11900</name>
</gene>
<dbReference type="InterPro" id="IPR011604">
    <property type="entry name" value="PDDEXK-like_dom_sf"/>
</dbReference>
<evidence type="ECO:0000259" key="1">
    <source>
        <dbReference type="Pfam" id="PF12705"/>
    </source>
</evidence>
<protein>
    <recommendedName>
        <fullName evidence="1">PD-(D/E)XK endonuclease-like domain-containing protein</fullName>
    </recommendedName>
</protein>
<dbReference type="InterPro" id="IPR038726">
    <property type="entry name" value="PDDEXK_AddAB-type"/>
</dbReference>
<dbReference type="NCBIfam" id="TIGR03623">
    <property type="entry name" value="probable DNA repair protein"/>
    <property type="match status" value="1"/>
</dbReference>
<dbReference type="Proteomes" id="UP000051934">
    <property type="component" value="Unassembled WGS sequence"/>
</dbReference>
<sequence>MAITRFKLDDTLRKALESGITLLTPNYRLAASVLEAFGSAAATTSWREPNVVPVDIWIAQVWEMLSTRGLRPYVDLDILEPGLERELWLEAVEETREEHPLIDASAMARIASRAFQDLRRASADSSVHWLQEYDYLDDVALFNTWQTHFLSRCDALGRITLVEATSLLAQKLDASSAKLLGDIATLNFYETPANYRALFERLSEHTSLRGFLTLDESRFSETPNDLLATNNVTAYRTEFKEQANEIQAAADWALMLQKQDPAAHIGIITPAPANVQQDLERALRRGYDQNAFLHIIEKPHLINSSNTGTTLSDTALAKDALLLLGLNKERQSLVDFCRLLRSPFVIGAKEESEQRIRCERVLRRRLQASTRRHAITRITGANEKDYACPLLHNAMLDARTLLRSAETKTTARAWASVFRDQLALLGWPGDKNSLIEKASLNAWETVLNAFEQSSELGRSLTLNAALGALQRLVDEHRGQNVYRQQCALSLYSPAEAAGMSFTHLWLLGFDDQSWPQAAHPNPLIPPALQRDLNIPGSNASLQYSAARNDLAVLCSNVSKSVVASYFSQGGDSEFRLSNLLSSLPFNGAAQAIALNADKPPSADQRGELEEFLDQRRVPVSSLEKIRGGQALITSQSQCPFQAFVKRRLNTEELDAFKHGLDHRERGQAIHVALENLYAEIPHKAALVSLISSREEELDTKLDAAVAIAVEELKKQQPELMGPVFSEIESARIKRMLTRFILRDSERGDFTSSSLEKQFTLSLQGLKLSLKIDRIDQLNDGSFALIDYKTGSMIKAISSLQHARPEEMQLPVYSTAVTRDANLDVSALAIAQVNLKAIGYKALARGANFDPSIAPLTGGKPTAKDKTLERDLISDAAKWSEKRASWATLVDELGAEFVAGESRVAPIKSTTVCEYCRLQSVCRITALRADDGFDADDDSDGAEV</sequence>
<dbReference type="InterPro" id="IPR019925">
    <property type="entry name" value="DNA_repair_protein_predicted"/>
</dbReference>
<dbReference type="Pfam" id="PF12705">
    <property type="entry name" value="PDDEXK_1"/>
    <property type="match status" value="1"/>
</dbReference>
<dbReference type="SUPFAM" id="SSF52540">
    <property type="entry name" value="P-loop containing nucleoside triphosphate hydrolases"/>
    <property type="match status" value="1"/>
</dbReference>
<dbReference type="AlphaFoldDB" id="A0A0R2SA38"/>
<evidence type="ECO:0000313" key="2">
    <source>
        <dbReference type="EMBL" id="KRO71767.1"/>
    </source>
</evidence>
<dbReference type="Gene3D" id="3.90.320.10">
    <property type="match status" value="1"/>
</dbReference>
<organism evidence="2 3">
    <name type="scientific">OM182 bacterium BACL3 MAG-120507-bin80</name>
    <dbReference type="NCBI Taxonomy" id="1655577"/>
    <lineage>
        <taxon>Bacteria</taxon>
        <taxon>Pseudomonadati</taxon>
        <taxon>Pseudomonadota</taxon>
        <taxon>Gammaproteobacteria</taxon>
        <taxon>OMG group</taxon>
        <taxon>OM182 clade</taxon>
    </lineage>
</organism>
<dbReference type="EMBL" id="LIBB01000138">
    <property type="protein sequence ID" value="KRO71767.1"/>
    <property type="molecule type" value="Genomic_DNA"/>
</dbReference>
<comment type="caution">
    <text evidence="2">The sequence shown here is derived from an EMBL/GenBank/DDBJ whole genome shotgun (WGS) entry which is preliminary data.</text>
</comment>
<proteinExistence type="predicted"/>